<dbReference type="PANTHER" id="PTHR33169:SF14">
    <property type="entry name" value="TRANSCRIPTIONAL REGULATOR RV3488"/>
    <property type="match status" value="1"/>
</dbReference>
<dbReference type="Pfam" id="PF03551">
    <property type="entry name" value="PadR"/>
    <property type="match status" value="1"/>
</dbReference>
<dbReference type="Gene3D" id="1.10.10.10">
    <property type="entry name" value="Winged helix-like DNA-binding domain superfamily/Winged helix DNA-binding domain"/>
    <property type="match status" value="1"/>
</dbReference>
<protein>
    <submittedName>
        <fullName evidence="2">PadR family transcriptional regulator</fullName>
    </submittedName>
</protein>
<dbReference type="SUPFAM" id="SSF46785">
    <property type="entry name" value="Winged helix' DNA-binding domain"/>
    <property type="match status" value="1"/>
</dbReference>
<evidence type="ECO:0000313" key="2">
    <source>
        <dbReference type="EMBL" id="NEK15267.1"/>
    </source>
</evidence>
<dbReference type="AlphaFoldDB" id="A0A7K3VEN7"/>
<gene>
    <name evidence="2" type="ORF">GR257_10420</name>
</gene>
<reference evidence="2 3" key="1">
    <citation type="submission" date="2019-12" db="EMBL/GenBank/DDBJ databases">
        <title>Rhizobium genotypes associated with high levels of biological nitrogen fixation by grain legumes in a temperate-maritime cropping system.</title>
        <authorList>
            <person name="Maluk M."/>
            <person name="Francesc Ferrando Molina F."/>
            <person name="Lopez Del Egido L."/>
            <person name="Lafos M."/>
            <person name="Langarica-Fuentes A."/>
            <person name="Gebre Yohannes G."/>
            <person name="Young M.W."/>
            <person name="Martin P."/>
            <person name="Gantlett R."/>
            <person name="Kenicer G."/>
            <person name="Hawes C."/>
            <person name="Begg G.S."/>
            <person name="Quilliam R.S."/>
            <person name="Squire G.R."/>
            <person name="Poole P.S."/>
            <person name="Young P.W."/>
            <person name="Iannetta P.M."/>
            <person name="James E.K."/>
        </authorList>
    </citation>
    <scope>NUCLEOTIDE SEQUENCE [LARGE SCALE GENOMIC DNA]</scope>
    <source>
        <strain evidence="2 3">JHI54</strain>
    </source>
</reference>
<comment type="caution">
    <text evidence="2">The sequence shown here is derived from an EMBL/GenBank/DDBJ whole genome shotgun (WGS) entry which is preliminary data.</text>
</comment>
<evidence type="ECO:0000259" key="1">
    <source>
        <dbReference type="Pfam" id="PF03551"/>
    </source>
</evidence>
<dbReference type="Proteomes" id="UP000471705">
    <property type="component" value="Unassembled WGS sequence"/>
</dbReference>
<organism evidence="2 3">
    <name type="scientific">Rhizobium leguminosarum</name>
    <dbReference type="NCBI Taxonomy" id="384"/>
    <lineage>
        <taxon>Bacteria</taxon>
        <taxon>Pseudomonadati</taxon>
        <taxon>Pseudomonadota</taxon>
        <taxon>Alphaproteobacteria</taxon>
        <taxon>Hyphomicrobiales</taxon>
        <taxon>Rhizobiaceae</taxon>
        <taxon>Rhizobium/Agrobacterium group</taxon>
        <taxon>Rhizobium</taxon>
    </lineage>
</organism>
<accession>A0A7K3VEN7</accession>
<dbReference type="InterPro" id="IPR052509">
    <property type="entry name" value="Metal_resp_DNA-bind_regulator"/>
</dbReference>
<evidence type="ECO:0000313" key="3">
    <source>
        <dbReference type="Proteomes" id="UP000471705"/>
    </source>
</evidence>
<dbReference type="InterPro" id="IPR005149">
    <property type="entry name" value="Tscrpt_reg_PadR_N"/>
</dbReference>
<proteinExistence type="predicted"/>
<sequence>MRLTTQTVNVIKAIMNRPARGVSGVEISKDTKLASGSLYPILMRLEKAGWLSSEWEAGDPAELGRPRRRFYRLTALGQREVNAFREALTPNFGGAAWVLS</sequence>
<dbReference type="PANTHER" id="PTHR33169">
    <property type="entry name" value="PADR-FAMILY TRANSCRIPTIONAL REGULATOR"/>
    <property type="match status" value="1"/>
</dbReference>
<dbReference type="InterPro" id="IPR036388">
    <property type="entry name" value="WH-like_DNA-bd_sf"/>
</dbReference>
<dbReference type="EMBL" id="WUFV01000004">
    <property type="protein sequence ID" value="NEK15267.1"/>
    <property type="molecule type" value="Genomic_DNA"/>
</dbReference>
<feature type="domain" description="Transcription regulator PadR N-terminal" evidence="1">
    <location>
        <begin position="31"/>
        <end position="82"/>
    </location>
</feature>
<name>A0A7K3VEN7_RHILE</name>
<dbReference type="InterPro" id="IPR036390">
    <property type="entry name" value="WH_DNA-bd_sf"/>
</dbReference>